<gene>
    <name evidence="1" type="ORF">BJ508DRAFT_359212</name>
</gene>
<accession>A0A3N4ILQ2</accession>
<organism evidence="1 2">
    <name type="scientific">Ascobolus immersus RN42</name>
    <dbReference type="NCBI Taxonomy" id="1160509"/>
    <lineage>
        <taxon>Eukaryota</taxon>
        <taxon>Fungi</taxon>
        <taxon>Dikarya</taxon>
        <taxon>Ascomycota</taxon>
        <taxon>Pezizomycotina</taxon>
        <taxon>Pezizomycetes</taxon>
        <taxon>Pezizales</taxon>
        <taxon>Ascobolaceae</taxon>
        <taxon>Ascobolus</taxon>
    </lineage>
</organism>
<dbReference type="Proteomes" id="UP000275078">
    <property type="component" value="Unassembled WGS sequence"/>
</dbReference>
<dbReference type="EMBL" id="ML119655">
    <property type="protein sequence ID" value="RPA85121.1"/>
    <property type="molecule type" value="Genomic_DNA"/>
</dbReference>
<proteinExistence type="predicted"/>
<evidence type="ECO:0000313" key="1">
    <source>
        <dbReference type="EMBL" id="RPA85121.1"/>
    </source>
</evidence>
<name>A0A3N4ILQ2_ASCIM</name>
<reference evidence="1 2" key="1">
    <citation type="journal article" date="2018" name="Nat. Ecol. Evol.">
        <title>Pezizomycetes genomes reveal the molecular basis of ectomycorrhizal truffle lifestyle.</title>
        <authorList>
            <person name="Murat C."/>
            <person name="Payen T."/>
            <person name="Noel B."/>
            <person name="Kuo A."/>
            <person name="Morin E."/>
            <person name="Chen J."/>
            <person name="Kohler A."/>
            <person name="Krizsan K."/>
            <person name="Balestrini R."/>
            <person name="Da Silva C."/>
            <person name="Montanini B."/>
            <person name="Hainaut M."/>
            <person name="Levati E."/>
            <person name="Barry K.W."/>
            <person name="Belfiori B."/>
            <person name="Cichocki N."/>
            <person name="Clum A."/>
            <person name="Dockter R.B."/>
            <person name="Fauchery L."/>
            <person name="Guy J."/>
            <person name="Iotti M."/>
            <person name="Le Tacon F."/>
            <person name="Lindquist E.A."/>
            <person name="Lipzen A."/>
            <person name="Malagnac F."/>
            <person name="Mello A."/>
            <person name="Molinier V."/>
            <person name="Miyauchi S."/>
            <person name="Poulain J."/>
            <person name="Riccioni C."/>
            <person name="Rubini A."/>
            <person name="Sitrit Y."/>
            <person name="Splivallo R."/>
            <person name="Traeger S."/>
            <person name="Wang M."/>
            <person name="Zifcakova L."/>
            <person name="Wipf D."/>
            <person name="Zambonelli A."/>
            <person name="Paolocci F."/>
            <person name="Nowrousian M."/>
            <person name="Ottonello S."/>
            <person name="Baldrian P."/>
            <person name="Spatafora J.W."/>
            <person name="Henrissat B."/>
            <person name="Nagy L.G."/>
            <person name="Aury J.M."/>
            <person name="Wincker P."/>
            <person name="Grigoriev I.V."/>
            <person name="Bonfante P."/>
            <person name="Martin F.M."/>
        </authorList>
    </citation>
    <scope>NUCLEOTIDE SEQUENCE [LARGE SCALE GENOMIC DNA]</scope>
    <source>
        <strain evidence="1 2">RN42</strain>
    </source>
</reference>
<evidence type="ECO:0000313" key="2">
    <source>
        <dbReference type="Proteomes" id="UP000275078"/>
    </source>
</evidence>
<dbReference type="AlphaFoldDB" id="A0A3N4ILQ2"/>
<sequence length="480" mass="53474">MASYTHDTPRTRVDHRYGGARYYTPDGTYLYTVADDRLGCHCYDPYDIFKPLPSPASLPVVYKSISTKLRLEGVTSYILLYGLYRKRVFHKEGGFVHTRWDPTGIETILVVIPTDFEETTPKLKELVETAGNEAFGTAGLKGRAVVVFADVLGWENNGCVSNNFHCGRLLCPTRFDSPRPGASIGVRGCDERRSFGCYLREKNGSRVFGLTTAEFCRGYPSGTVVEQPTNQDLMSLIGEKRGRMRSLVEIMKYEVTLRGDAAKESLSYKHGQEDVQRLEIEIGKLEALDRTFATTTEYTELGVVDGIYHDYMLLEVLPSRLGENWLAPFKDFHYGYPVNPNEPLSMDDLLHLDKDYTVKIDGRDVDDHDQRDGASGTLSSFPALVKFDWEECPFRCTYAYQVGSSLGASIAGKGNCGSIARAGPSRGVAMVVGGADIEGGRVRISLLVDMRRLLERISARWGLSLEIVPYNASTRPAVKD</sequence>
<dbReference type="OrthoDB" id="5508976at2759"/>
<protein>
    <submittedName>
        <fullName evidence="1">Uncharacterized protein</fullName>
    </submittedName>
</protein>
<keyword evidence="2" id="KW-1185">Reference proteome</keyword>